<evidence type="ECO:0000313" key="1">
    <source>
        <dbReference type="EMBL" id="UQC81294.1"/>
    </source>
</evidence>
<gene>
    <name evidence="1" type="ORF">CLUP02_06780</name>
</gene>
<dbReference type="Proteomes" id="UP000830671">
    <property type="component" value="Chromosome 3"/>
</dbReference>
<protein>
    <submittedName>
        <fullName evidence="1">Uncharacterized protein</fullName>
    </submittedName>
</protein>
<dbReference type="RefSeq" id="XP_049142920.1">
    <property type="nucleotide sequence ID" value="XM_049285777.1"/>
</dbReference>
<name>A0A9Q8WFD1_9PEZI</name>
<dbReference type="GeneID" id="73340787"/>
<accession>A0A9Q8WFD1</accession>
<dbReference type="EMBL" id="CP019475">
    <property type="protein sequence ID" value="UQC81294.1"/>
    <property type="molecule type" value="Genomic_DNA"/>
</dbReference>
<reference evidence="1" key="1">
    <citation type="journal article" date="2021" name="Mol. Plant Microbe Interact.">
        <title>Complete Genome Sequence of the Plant-Pathogenic Fungus Colletotrichum lupini.</title>
        <authorList>
            <person name="Baroncelli R."/>
            <person name="Pensec F."/>
            <person name="Da Lio D."/>
            <person name="Boufleur T."/>
            <person name="Vicente I."/>
            <person name="Sarrocco S."/>
            <person name="Picot A."/>
            <person name="Baraldi E."/>
            <person name="Sukno S."/>
            <person name="Thon M."/>
            <person name="Le Floch G."/>
        </authorList>
    </citation>
    <scope>NUCLEOTIDE SEQUENCE</scope>
    <source>
        <strain evidence="1">IMI 504893</strain>
    </source>
</reference>
<dbReference type="KEGG" id="clup:CLUP02_06780"/>
<organism evidence="1 2">
    <name type="scientific">Colletotrichum lupini</name>
    <dbReference type="NCBI Taxonomy" id="145971"/>
    <lineage>
        <taxon>Eukaryota</taxon>
        <taxon>Fungi</taxon>
        <taxon>Dikarya</taxon>
        <taxon>Ascomycota</taxon>
        <taxon>Pezizomycotina</taxon>
        <taxon>Sordariomycetes</taxon>
        <taxon>Hypocreomycetidae</taxon>
        <taxon>Glomerellales</taxon>
        <taxon>Glomerellaceae</taxon>
        <taxon>Colletotrichum</taxon>
        <taxon>Colletotrichum acutatum species complex</taxon>
    </lineage>
</organism>
<sequence>MAEPSGGIPYSIESVDAPEILGFCSVYTQDRRCGRLRPDISQQILRHPPTLVYWATSALPSQYQSSVRPQRAVRAFRDATVRSGARDWAVSWTDDPTISSEGAVLTCDGCLNFIDANDRLPGSVARPYQDLRCMERPKRISLSLVYSSAKRTSAGMSRFPAASYRENLQPAGFLTRPIYLINHALPASSQESAKAPYFDNPPCVRDLPDSALSHSAFPGRRRLSRTLQVS</sequence>
<dbReference type="AlphaFoldDB" id="A0A9Q8WFD1"/>
<evidence type="ECO:0000313" key="2">
    <source>
        <dbReference type="Proteomes" id="UP000830671"/>
    </source>
</evidence>
<proteinExistence type="predicted"/>
<keyword evidence="2" id="KW-1185">Reference proteome</keyword>